<evidence type="ECO:0000313" key="2">
    <source>
        <dbReference type="Proteomes" id="UP001153618"/>
    </source>
</evidence>
<dbReference type="EMBL" id="CAJVOS010000049">
    <property type="protein sequence ID" value="CAG8195439.1"/>
    <property type="molecule type" value="Genomic_DNA"/>
</dbReference>
<dbReference type="OrthoDB" id="5424209at2759"/>
<keyword evidence="2" id="KW-1185">Reference proteome</keyword>
<evidence type="ECO:0000313" key="1">
    <source>
        <dbReference type="EMBL" id="CAG8195439.1"/>
    </source>
</evidence>
<organism evidence="1 2">
    <name type="scientific">Penicillium olsonii</name>
    <dbReference type="NCBI Taxonomy" id="99116"/>
    <lineage>
        <taxon>Eukaryota</taxon>
        <taxon>Fungi</taxon>
        <taxon>Dikarya</taxon>
        <taxon>Ascomycota</taxon>
        <taxon>Pezizomycotina</taxon>
        <taxon>Eurotiomycetes</taxon>
        <taxon>Eurotiomycetidae</taxon>
        <taxon>Eurotiales</taxon>
        <taxon>Aspergillaceae</taxon>
        <taxon>Penicillium</taxon>
    </lineage>
</organism>
<dbReference type="AlphaFoldDB" id="A0A9W4N041"/>
<protein>
    <submittedName>
        <fullName evidence="1">Uncharacterized protein</fullName>
    </submittedName>
</protein>
<accession>A0A9W4N041</accession>
<comment type="caution">
    <text evidence="1">The sequence shown here is derived from an EMBL/GenBank/DDBJ whole genome shotgun (WGS) entry which is preliminary data.</text>
</comment>
<gene>
    <name evidence="1" type="ORF">POLS_LOCUS7373</name>
</gene>
<dbReference type="InterPro" id="IPR009003">
    <property type="entry name" value="Peptidase_S1_PA"/>
</dbReference>
<dbReference type="SUPFAM" id="SSF50494">
    <property type="entry name" value="Trypsin-like serine proteases"/>
    <property type="match status" value="1"/>
</dbReference>
<reference evidence="1" key="1">
    <citation type="submission" date="2021-07" db="EMBL/GenBank/DDBJ databases">
        <authorList>
            <person name="Branca A.L. A."/>
        </authorList>
    </citation>
    <scope>NUCLEOTIDE SEQUENCE</scope>
</reference>
<proteinExistence type="predicted"/>
<name>A0A9W4N041_PENOL</name>
<dbReference type="Proteomes" id="UP001153618">
    <property type="component" value="Unassembled WGS sequence"/>
</dbReference>
<sequence>MATERPIESKQVPFESSFSQVSSHALGFYSASKSAISSPWHGATTIDEDGFMNSAHRVGGPRLVSLPAVNSPCPDSCFPWSSSREAQTVLTNRVLAAMKEMELKFSNMHIVLRKHKSQSDWATAIPTVLLVMPVGSTSAPTPEAWYHAAWRIYNNLVRHALEMSVEIIEESLSKGIYFSVVSPKESIVPKWTLIAYSIGKLAKPDWSGVECWRYGTNPDREENPLTVIVKVDKASKDSFVKEAKQVHRVLETFKGPDVDVLFQKSYETTFVRNPQLHPDSLLGGIYPGVSIGIQDSSAGSSTLGGLVELEMRQPDGTLSSEIFAMTSFHCVWPPGNHRNHPKFNSKEAQTALAAMIHHPLRPDGARTAQNLLKRILRIEHPSTRDLENTIEYDKDYIQDLRRAIATYEQLPGVGMTSNLQILRENIQHYRNIIDACTNALRSNHLGYVWASSGMYRTITTSNGQRYAVDWALIRIDSPRIRPQMTGGEFHGNKPFSYSEPFPFRSRFVHFPGLVDPFPVRRYIKSGRSTGLSRLLFNSMQAVTFTGEFKARQGRQVWETQLEFAGTGVADPACDPGDSGAWVHNAGGVVLGMVVSGDLTTETMRIHLLDHIVDDILAVTGAHSLKLA</sequence>